<feature type="region of interest" description="Disordered" evidence="1">
    <location>
        <begin position="6"/>
        <end position="53"/>
    </location>
</feature>
<keyword evidence="3" id="KW-1185">Reference proteome</keyword>
<dbReference type="PANTHER" id="PTHR14614:SF132">
    <property type="entry name" value="PROTEIN-LYSINE METHYLTRANSFERASE C42C1.13"/>
    <property type="match status" value="1"/>
</dbReference>
<dbReference type="AlphaFoldDB" id="K8F0X4"/>
<dbReference type="EMBL" id="FO082268">
    <property type="protein sequence ID" value="CCO18405.1"/>
    <property type="molecule type" value="Genomic_DNA"/>
</dbReference>
<reference evidence="2 3" key="1">
    <citation type="submission" date="2011-10" db="EMBL/GenBank/DDBJ databases">
        <authorList>
            <person name="Genoscope - CEA"/>
        </authorList>
    </citation>
    <scope>NUCLEOTIDE SEQUENCE [LARGE SCALE GENOMIC DNA]</scope>
    <source>
        <strain evidence="2 3">RCC 1105</strain>
    </source>
</reference>
<accession>K8F0X4</accession>
<dbReference type="eggNOG" id="KOG2793">
    <property type="taxonomic scope" value="Eukaryota"/>
</dbReference>
<name>K8F0X4_9CHLO</name>
<dbReference type="STRING" id="41875.K8F0X4"/>
<organism evidence="2 3">
    <name type="scientific">Bathycoccus prasinos</name>
    <dbReference type="NCBI Taxonomy" id="41875"/>
    <lineage>
        <taxon>Eukaryota</taxon>
        <taxon>Viridiplantae</taxon>
        <taxon>Chlorophyta</taxon>
        <taxon>Mamiellophyceae</taxon>
        <taxon>Mamiellales</taxon>
        <taxon>Bathycoccaceae</taxon>
        <taxon>Bathycoccus</taxon>
    </lineage>
</organism>
<sequence>MCWWALPLPPPPPLHRRDAARKQKQTQRRQQRTEHASIGRNKYPPRAVFPSSSSSSFQTVTEEVVVVDEKLTVHICRPKSEDAVIEYYIEKKQLDADPYWAALWPSARALSAHLAHMHFDDEEEATEHSHGGFSIRGKTVAELGCGLGLVGITLAKLGAKSVTLFDREPLCLECANRSAELNDVESIVKTEVLDWNAPADKNKLNNFDILVAADVLYERHAVEPVSEFCSNFVKANGGQVFIADPPLRAPQNRERFKKMMVEEKQTKLVSEKRKKHLLDEVLVLELMRL</sequence>
<dbReference type="InterPro" id="IPR029063">
    <property type="entry name" value="SAM-dependent_MTases_sf"/>
</dbReference>
<dbReference type="GeneID" id="19012736"/>
<dbReference type="PANTHER" id="PTHR14614">
    <property type="entry name" value="HEPATOCELLULAR CARCINOMA-ASSOCIATED ANTIGEN"/>
    <property type="match status" value="1"/>
</dbReference>
<dbReference type="Pfam" id="PF10294">
    <property type="entry name" value="Methyltransf_16"/>
    <property type="match status" value="1"/>
</dbReference>
<evidence type="ECO:0000313" key="3">
    <source>
        <dbReference type="Proteomes" id="UP000198341"/>
    </source>
</evidence>
<proteinExistence type="predicted"/>
<protein>
    <submittedName>
        <fullName evidence="2">Uncharacterized protein</fullName>
    </submittedName>
</protein>
<dbReference type="Proteomes" id="UP000198341">
    <property type="component" value="Chromosome 11"/>
</dbReference>
<gene>
    <name evidence="2" type="ordered locus">Bathy11g00500</name>
</gene>
<dbReference type="SUPFAM" id="SSF53335">
    <property type="entry name" value="S-adenosyl-L-methionine-dependent methyltransferases"/>
    <property type="match status" value="1"/>
</dbReference>
<dbReference type="InterPro" id="IPR019410">
    <property type="entry name" value="Methyltransf_16"/>
</dbReference>
<dbReference type="KEGG" id="bpg:Bathy11g00500"/>
<evidence type="ECO:0000313" key="2">
    <source>
        <dbReference type="EMBL" id="CCO18405.1"/>
    </source>
</evidence>
<dbReference type="RefSeq" id="XP_007510060.1">
    <property type="nucleotide sequence ID" value="XM_007509998.1"/>
</dbReference>
<dbReference type="Gene3D" id="3.40.50.150">
    <property type="entry name" value="Vaccinia Virus protein VP39"/>
    <property type="match status" value="1"/>
</dbReference>
<dbReference type="OrthoDB" id="413520at2759"/>
<dbReference type="CDD" id="cd02440">
    <property type="entry name" value="AdoMet_MTases"/>
    <property type="match status" value="1"/>
</dbReference>
<evidence type="ECO:0000256" key="1">
    <source>
        <dbReference type="SAM" id="MobiDB-lite"/>
    </source>
</evidence>